<dbReference type="Proteomes" id="UP000321617">
    <property type="component" value="Unassembled WGS sequence"/>
</dbReference>
<keyword evidence="2" id="KW-1185">Reference proteome</keyword>
<accession>A0A562V421</accession>
<sequence length="52" mass="5700">MRKITKAVDRVLDRMLNTGKAQAKPCGECWNVGDCLVCSHPITCVETIHCGP</sequence>
<comment type="caution">
    <text evidence="1">The sequence shown here is derived from an EMBL/GenBank/DDBJ whole genome shotgun (WGS) entry which is preliminary data.</text>
</comment>
<evidence type="ECO:0000313" key="2">
    <source>
        <dbReference type="Proteomes" id="UP000321617"/>
    </source>
</evidence>
<proteinExistence type="predicted"/>
<gene>
    <name evidence="1" type="ORF">LX16_3387</name>
</gene>
<dbReference type="AlphaFoldDB" id="A0A562V421"/>
<protein>
    <submittedName>
        <fullName evidence="1">Uncharacterized protein</fullName>
    </submittedName>
</protein>
<name>A0A562V421_9ACTN</name>
<reference evidence="1 2" key="1">
    <citation type="journal article" date="2013" name="Stand. Genomic Sci.">
        <title>Genomic Encyclopedia of Type Strains, Phase I: The one thousand microbial genomes (KMG-I) project.</title>
        <authorList>
            <person name="Kyrpides N.C."/>
            <person name="Woyke T."/>
            <person name="Eisen J.A."/>
            <person name="Garrity G."/>
            <person name="Lilburn T.G."/>
            <person name="Beck B.J."/>
            <person name="Whitman W.B."/>
            <person name="Hugenholtz P."/>
            <person name="Klenk H.P."/>
        </authorList>
    </citation>
    <scope>NUCLEOTIDE SEQUENCE [LARGE SCALE GENOMIC DNA]</scope>
    <source>
        <strain evidence="1 2">DSM 45044</strain>
    </source>
</reference>
<organism evidence="1 2">
    <name type="scientific">Stackebrandtia albiflava</name>
    <dbReference type="NCBI Taxonomy" id="406432"/>
    <lineage>
        <taxon>Bacteria</taxon>
        <taxon>Bacillati</taxon>
        <taxon>Actinomycetota</taxon>
        <taxon>Actinomycetes</taxon>
        <taxon>Glycomycetales</taxon>
        <taxon>Glycomycetaceae</taxon>
        <taxon>Stackebrandtia</taxon>
    </lineage>
</organism>
<evidence type="ECO:0000313" key="1">
    <source>
        <dbReference type="EMBL" id="TWJ12626.1"/>
    </source>
</evidence>
<dbReference type="RefSeq" id="WP_158645634.1">
    <property type="nucleotide sequence ID" value="NZ_BAABIJ010000002.1"/>
</dbReference>
<dbReference type="EMBL" id="VLLL01000006">
    <property type="protein sequence ID" value="TWJ12626.1"/>
    <property type="molecule type" value="Genomic_DNA"/>
</dbReference>